<evidence type="ECO:0000313" key="10">
    <source>
        <dbReference type="EMBL" id="KCZ95410.1"/>
    </source>
</evidence>
<evidence type="ECO:0000256" key="1">
    <source>
        <dbReference type="ARBA" id="ARBA00004162"/>
    </source>
</evidence>
<evidence type="ECO:0000256" key="2">
    <source>
        <dbReference type="ARBA" id="ARBA00008914"/>
    </source>
</evidence>
<dbReference type="GO" id="GO:0005886">
    <property type="term" value="C:plasma membrane"/>
    <property type="evidence" value="ECO:0007669"/>
    <property type="project" value="UniProtKB-SubCell"/>
</dbReference>
<evidence type="ECO:0000256" key="3">
    <source>
        <dbReference type="ARBA" id="ARBA00022475"/>
    </source>
</evidence>
<protein>
    <submittedName>
        <fullName evidence="10">Putative chemotaxis MotB protein</fullName>
    </submittedName>
</protein>
<dbReference type="PANTHER" id="PTHR30329">
    <property type="entry name" value="STATOR ELEMENT OF FLAGELLAR MOTOR COMPLEX"/>
    <property type="match status" value="1"/>
</dbReference>
<dbReference type="CDD" id="cd07185">
    <property type="entry name" value="OmpA_C-like"/>
    <property type="match status" value="1"/>
</dbReference>
<comment type="subcellular location">
    <subcellularLocation>
        <location evidence="1">Cell membrane</location>
        <topology evidence="1">Single-pass membrane protein</topology>
    </subcellularLocation>
</comment>
<dbReference type="Gene3D" id="3.30.1330.60">
    <property type="entry name" value="OmpA-like domain"/>
    <property type="match status" value="1"/>
</dbReference>
<evidence type="ECO:0000256" key="8">
    <source>
        <dbReference type="SAM" id="Phobius"/>
    </source>
</evidence>
<dbReference type="AlphaFoldDB" id="A0A059FXG9"/>
<feature type="transmembrane region" description="Helical" evidence="8">
    <location>
        <begin position="34"/>
        <end position="53"/>
    </location>
</feature>
<dbReference type="Pfam" id="PF13677">
    <property type="entry name" value="MotB_plug"/>
    <property type="match status" value="1"/>
</dbReference>
<accession>A0A059FXG9</accession>
<evidence type="ECO:0000256" key="6">
    <source>
        <dbReference type="ARBA" id="ARBA00023136"/>
    </source>
</evidence>
<keyword evidence="3" id="KW-1003">Cell membrane</keyword>
<keyword evidence="11" id="KW-1185">Reference proteome</keyword>
<dbReference type="InterPro" id="IPR036737">
    <property type="entry name" value="OmpA-like_sf"/>
</dbReference>
<organism evidence="10 11">
    <name type="scientific">Hyphomonas hirschiana VP5</name>
    <dbReference type="NCBI Taxonomy" id="1280951"/>
    <lineage>
        <taxon>Bacteria</taxon>
        <taxon>Pseudomonadati</taxon>
        <taxon>Pseudomonadota</taxon>
        <taxon>Alphaproteobacteria</taxon>
        <taxon>Hyphomonadales</taxon>
        <taxon>Hyphomonadaceae</taxon>
        <taxon>Hyphomonas</taxon>
    </lineage>
</organism>
<dbReference type="PROSITE" id="PS51123">
    <property type="entry name" value="OMPA_2"/>
    <property type="match status" value="1"/>
</dbReference>
<name>A0A059FXG9_9PROT</name>
<evidence type="ECO:0000256" key="4">
    <source>
        <dbReference type="ARBA" id="ARBA00022692"/>
    </source>
</evidence>
<feature type="domain" description="OmpA-like" evidence="9">
    <location>
        <begin position="172"/>
        <end position="290"/>
    </location>
</feature>
<sequence length="290" mass="31934">MVEMATDSSVQGPTIIKRKKVYKADGHHGGAWKVAYADFVTAMMAFFLLMWLLNATTEEQRKGIADYFNPTIPISRISGGGSDGLNGSSIFSEDTYAKMGTGANRKETVENPAYGDGKTKDAQDQTEDVDTLAKQAEEKQIADELQGLKESLSAESRQLSEHLMIKMSPEGIVLEITDSESTPLFPLGRSEPSETMVQLIDVVAESFAEFDNDIKIVGHTDSHRYRNGAIYDNWNLSADRANAARRLLSRADIPSDRIREVSGKADTDPLVKDDPQAAQNRRISITILTD</sequence>
<keyword evidence="6 7" id="KW-0472">Membrane</keyword>
<evidence type="ECO:0000259" key="9">
    <source>
        <dbReference type="PROSITE" id="PS51123"/>
    </source>
</evidence>
<dbReference type="PATRIC" id="fig|1280951.3.peg.939"/>
<dbReference type="EMBL" id="ARYI01000003">
    <property type="protein sequence ID" value="KCZ95410.1"/>
    <property type="molecule type" value="Genomic_DNA"/>
</dbReference>
<dbReference type="InterPro" id="IPR025713">
    <property type="entry name" value="MotB-like_N_dom"/>
</dbReference>
<dbReference type="InterPro" id="IPR050330">
    <property type="entry name" value="Bact_OuterMem_StrucFunc"/>
</dbReference>
<dbReference type="Pfam" id="PF00691">
    <property type="entry name" value="OmpA"/>
    <property type="match status" value="1"/>
</dbReference>
<reference evidence="10 11" key="1">
    <citation type="submission" date="2013-04" db="EMBL/GenBank/DDBJ databases">
        <title>Hyphomonas hirschiana VP5 Genome Sequencing.</title>
        <authorList>
            <person name="Lai Q."/>
            <person name="Shao Z."/>
        </authorList>
    </citation>
    <scope>NUCLEOTIDE SEQUENCE [LARGE SCALE GENOMIC DNA]</scope>
    <source>
        <strain evidence="10 11">VP5</strain>
    </source>
</reference>
<proteinExistence type="inferred from homology"/>
<dbReference type="PANTHER" id="PTHR30329:SF21">
    <property type="entry name" value="LIPOPROTEIN YIAD-RELATED"/>
    <property type="match status" value="1"/>
</dbReference>
<evidence type="ECO:0000256" key="7">
    <source>
        <dbReference type="PROSITE-ProRule" id="PRU00473"/>
    </source>
</evidence>
<dbReference type="SUPFAM" id="SSF103088">
    <property type="entry name" value="OmpA-like"/>
    <property type="match status" value="1"/>
</dbReference>
<comment type="caution">
    <text evidence="10">The sequence shown here is derived from an EMBL/GenBank/DDBJ whole genome shotgun (WGS) entry which is preliminary data.</text>
</comment>
<evidence type="ECO:0000256" key="5">
    <source>
        <dbReference type="ARBA" id="ARBA00022989"/>
    </source>
</evidence>
<keyword evidence="5 8" id="KW-1133">Transmembrane helix</keyword>
<comment type="similarity">
    <text evidence="2">Belongs to the MotB family.</text>
</comment>
<dbReference type="Proteomes" id="UP000025061">
    <property type="component" value="Unassembled WGS sequence"/>
</dbReference>
<keyword evidence="4 8" id="KW-0812">Transmembrane</keyword>
<evidence type="ECO:0000313" key="11">
    <source>
        <dbReference type="Proteomes" id="UP000025061"/>
    </source>
</evidence>
<dbReference type="InterPro" id="IPR006665">
    <property type="entry name" value="OmpA-like"/>
</dbReference>
<gene>
    <name evidence="10" type="ORF">HHI_04620</name>
</gene>